<dbReference type="EMBL" id="JAWHTF010000004">
    <property type="protein sequence ID" value="MDU8886320.1"/>
    <property type="molecule type" value="Genomic_DNA"/>
</dbReference>
<comment type="caution">
    <text evidence="2">The sequence shown here is derived from an EMBL/GenBank/DDBJ whole genome shotgun (WGS) entry which is preliminary data.</text>
</comment>
<dbReference type="Proteomes" id="UP001268651">
    <property type="component" value="Unassembled WGS sequence"/>
</dbReference>
<dbReference type="InterPro" id="IPR025202">
    <property type="entry name" value="PLD-like_dom"/>
</dbReference>
<evidence type="ECO:0000259" key="1">
    <source>
        <dbReference type="Pfam" id="PF13091"/>
    </source>
</evidence>
<dbReference type="CDD" id="cd09176">
    <property type="entry name" value="PLDc_unchar6"/>
    <property type="match status" value="1"/>
</dbReference>
<proteinExistence type="predicted"/>
<reference evidence="2 3" key="1">
    <citation type="submission" date="2023-10" db="EMBL/GenBank/DDBJ databases">
        <title>Marimonas sp. nov. isolated from tidal mud flat.</title>
        <authorList>
            <person name="Jaincy N.J."/>
            <person name="Srinivasan S."/>
            <person name="Lee S.-S."/>
        </authorList>
    </citation>
    <scope>NUCLEOTIDE SEQUENCE [LARGE SCALE GENOMIC DNA]</scope>
    <source>
        <strain evidence="2 3">MJ-SS3</strain>
    </source>
</reference>
<name>A0ABU3U8A5_9FLAO</name>
<dbReference type="RefSeq" id="WP_316662314.1">
    <property type="nucleotide sequence ID" value="NZ_JAWHTF010000004.1"/>
</dbReference>
<evidence type="ECO:0000313" key="2">
    <source>
        <dbReference type="EMBL" id="MDU8886320.1"/>
    </source>
</evidence>
<gene>
    <name evidence="2" type="ORF">RXV94_09125</name>
</gene>
<keyword evidence="3" id="KW-1185">Reference proteome</keyword>
<organism evidence="2 3">
    <name type="scientific">Gilvirhabdus luticola</name>
    <dbReference type="NCBI Taxonomy" id="3079858"/>
    <lineage>
        <taxon>Bacteria</taxon>
        <taxon>Pseudomonadati</taxon>
        <taxon>Bacteroidota</taxon>
        <taxon>Flavobacteriia</taxon>
        <taxon>Flavobacteriales</taxon>
        <taxon>Flavobacteriaceae</taxon>
        <taxon>Gilvirhabdus</taxon>
    </lineage>
</organism>
<dbReference type="InterPro" id="IPR059166">
    <property type="entry name" value="PLD-like_cat"/>
</dbReference>
<dbReference type="Gene3D" id="3.30.870.10">
    <property type="entry name" value="Endonuclease Chain A"/>
    <property type="match status" value="1"/>
</dbReference>
<dbReference type="Pfam" id="PF13091">
    <property type="entry name" value="PLDc_2"/>
    <property type="match status" value="1"/>
</dbReference>
<protein>
    <submittedName>
        <fullName evidence="2">Phospholipase D family protein</fullName>
    </submittedName>
</protein>
<dbReference type="SUPFAM" id="SSF56024">
    <property type="entry name" value="Phospholipase D/nuclease"/>
    <property type="match status" value="1"/>
</dbReference>
<evidence type="ECO:0000313" key="3">
    <source>
        <dbReference type="Proteomes" id="UP001268651"/>
    </source>
</evidence>
<sequence>MAKFITGEALAEEVYDIIFKAKKQLLIVSPYIKLDDYFRKELFKIHKKNSEIHLIIAFGKNEKNPQRSVKKEDLAYFKDFPNVSVIYIPNLHAKYYANEKKGIITSINLYDFSFKNNVEFGVVSETTLFGGSGIDKEAWDETMKILAENYTVFIRRPNYKKKLLGKDYLGSDTILDLTDELLNGGLKTRHCVFNFMDETYSDEVKISERISREEFERINRPAKAVKPKFKAKERLLSATNLGKEKDKSFSEVIDIMVARKYIKDKNIITEVGIQIGITYKTNAKGNKWIVYPESLAEIL</sequence>
<accession>A0ABU3U8A5</accession>
<feature type="domain" description="Phospholipase D-like" evidence="1">
    <location>
        <begin position="16"/>
        <end position="125"/>
    </location>
</feature>